<proteinExistence type="predicted"/>
<dbReference type="GeneID" id="96290402"/>
<name>A0ABQ3A227_9ACTN</name>
<feature type="region of interest" description="Disordered" evidence="1">
    <location>
        <begin position="36"/>
        <end position="68"/>
    </location>
</feature>
<feature type="compositionally biased region" description="Basic and acidic residues" evidence="1">
    <location>
        <begin position="47"/>
        <end position="68"/>
    </location>
</feature>
<gene>
    <name evidence="2" type="ORF">GCM10010326_24340</name>
</gene>
<evidence type="ECO:0000256" key="1">
    <source>
        <dbReference type="SAM" id="MobiDB-lite"/>
    </source>
</evidence>
<evidence type="ECO:0000313" key="3">
    <source>
        <dbReference type="Proteomes" id="UP000600946"/>
    </source>
</evidence>
<comment type="caution">
    <text evidence="2">The sequence shown here is derived from an EMBL/GenBank/DDBJ whole genome shotgun (WGS) entry which is preliminary data.</text>
</comment>
<dbReference type="RefSeq" id="WP_161254480.1">
    <property type="nucleotide sequence ID" value="NZ_BMUU01000003.1"/>
</dbReference>
<reference evidence="3" key="1">
    <citation type="journal article" date="2019" name="Int. J. Syst. Evol. Microbiol.">
        <title>The Global Catalogue of Microorganisms (GCM) 10K type strain sequencing project: providing services to taxonomists for standard genome sequencing and annotation.</title>
        <authorList>
            <consortium name="The Broad Institute Genomics Platform"/>
            <consortium name="The Broad Institute Genome Sequencing Center for Infectious Disease"/>
            <person name="Wu L."/>
            <person name="Ma J."/>
        </authorList>
    </citation>
    <scope>NUCLEOTIDE SEQUENCE [LARGE SCALE GENOMIC DNA]</scope>
    <source>
        <strain evidence="3">JCM 4594</strain>
    </source>
</reference>
<accession>A0ABQ3A227</accession>
<dbReference type="Proteomes" id="UP000600946">
    <property type="component" value="Unassembled WGS sequence"/>
</dbReference>
<sequence>MWAVQPSASLDAWLYEADPVEGCDGCARAIRRLAEAEEAGDQTGRYEASREVRAHPHHLGEPSRVRAR</sequence>
<evidence type="ECO:0000313" key="2">
    <source>
        <dbReference type="EMBL" id="GGY29593.1"/>
    </source>
</evidence>
<dbReference type="EMBL" id="BMUU01000003">
    <property type="protein sequence ID" value="GGY29593.1"/>
    <property type="molecule type" value="Genomic_DNA"/>
</dbReference>
<protein>
    <submittedName>
        <fullName evidence="2">Uncharacterized protein</fullName>
    </submittedName>
</protein>
<keyword evidence="3" id="KW-1185">Reference proteome</keyword>
<organism evidence="2 3">
    <name type="scientific">Streptomyces xanthochromogenes</name>
    <dbReference type="NCBI Taxonomy" id="67384"/>
    <lineage>
        <taxon>Bacteria</taxon>
        <taxon>Bacillati</taxon>
        <taxon>Actinomycetota</taxon>
        <taxon>Actinomycetes</taxon>
        <taxon>Kitasatosporales</taxon>
        <taxon>Streptomycetaceae</taxon>
        <taxon>Streptomyces</taxon>
    </lineage>
</organism>